<accession>A0ABU6C9E4</accession>
<evidence type="ECO:0000256" key="1">
    <source>
        <dbReference type="SAM" id="Phobius"/>
    </source>
</evidence>
<gene>
    <name evidence="2" type="ORF">OKJ48_13435</name>
</gene>
<dbReference type="Proteomes" id="UP001352223">
    <property type="component" value="Unassembled WGS sequence"/>
</dbReference>
<reference evidence="2 3" key="1">
    <citation type="submission" date="2022-10" db="EMBL/GenBank/DDBJ databases">
        <authorList>
            <person name="Xie J."/>
            <person name="Shen N."/>
        </authorList>
    </citation>
    <scope>NUCLEOTIDE SEQUENCE [LARGE SCALE GENOMIC DNA]</scope>
    <source>
        <strain evidence="2 3">DSM 41681</strain>
    </source>
</reference>
<evidence type="ECO:0000313" key="2">
    <source>
        <dbReference type="EMBL" id="MEB3961242.1"/>
    </source>
</evidence>
<dbReference type="RefSeq" id="WP_324768486.1">
    <property type="nucleotide sequence ID" value="NZ_BAAATS010000073.1"/>
</dbReference>
<keyword evidence="1" id="KW-1133">Transmembrane helix</keyword>
<feature type="transmembrane region" description="Helical" evidence="1">
    <location>
        <begin position="52"/>
        <end position="69"/>
    </location>
</feature>
<keyword evidence="3" id="KW-1185">Reference proteome</keyword>
<dbReference type="EMBL" id="JAOZYB010000084">
    <property type="protein sequence ID" value="MEB3961242.1"/>
    <property type="molecule type" value="Genomic_DNA"/>
</dbReference>
<name>A0ABU6C9E4_9ACTN</name>
<proteinExistence type="predicted"/>
<comment type="caution">
    <text evidence="2">The sequence shown here is derived from an EMBL/GenBank/DDBJ whole genome shotgun (WGS) entry which is preliminary data.</text>
</comment>
<sequence>MNTLHQVVLAGELDDLGNGWIDMFRGWANNGLKVALVAIVLYVLITRFSLKAGVGALLLMVLALGIYNAREDLADKVEDEVKNPARGAAQPHVPHHSAELAPGIRVYGLTGGAA</sequence>
<keyword evidence="1" id="KW-0812">Transmembrane</keyword>
<protein>
    <submittedName>
        <fullName evidence="2">Uncharacterized protein</fullName>
    </submittedName>
</protein>
<evidence type="ECO:0000313" key="3">
    <source>
        <dbReference type="Proteomes" id="UP001352223"/>
    </source>
</evidence>
<feature type="transmembrane region" description="Helical" evidence="1">
    <location>
        <begin position="27"/>
        <end position="45"/>
    </location>
</feature>
<keyword evidence="1" id="KW-0472">Membrane</keyword>
<organism evidence="2 3">
    <name type="scientific">Streptomyces kunmingensis</name>
    <dbReference type="NCBI Taxonomy" id="68225"/>
    <lineage>
        <taxon>Bacteria</taxon>
        <taxon>Bacillati</taxon>
        <taxon>Actinomycetota</taxon>
        <taxon>Actinomycetes</taxon>
        <taxon>Kitasatosporales</taxon>
        <taxon>Streptomycetaceae</taxon>
        <taxon>Streptomyces</taxon>
    </lineage>
</organism>